<dbReference type="AlphaFoldDB" id="A0A2C9LQ47"/>
<reference evidence="2" key="1">
    <citation type="submission" date="2020-05" db="UniProtKB">
        <authorList>
            <consortium name="EnsemblMetazoa"/>
        </authorList>
    </citation>
    <scope>IDENTIFICATION</scope>
    <source>
        <strain evidence="2">BB02</strain>
    </source>
</reference>
<dbReference type="Pfam" id="PF04031">
    <property type="entry name" value="Las1"/>
    <property type="match status" value="1"/>
</dbReference>
<evidence type="ECO:0000313" key="3">
    <source>
        <dbReference type="Proteomes" id="UP000076420"/>
    </source>
</evidence>
<dbReference type="GO" id="GO:0004519">
    <property type="term" value="F:endonuclease activity"/>
    <property type="evidence" value="ECO:0007669"/>
    <property type="project" value="InterPro"/>
</dbReference>
<dbReference type="EnsemblMetazoa" id="BGLB033707-RA">
    <property type="protein sequence ID" value="BGLB033707-PA"/>
    <property type="gene ID" value="BGLB033707"/>
</dbReference>
<name>A0A2C9LQ47_BIOGL</name>
<dbReference type="VEuPathDB" id="VectorBase:BGLAX_038475"/>
<feature type="compositionally biased region" description="Acidic residues" evidence="1">
    <location>
        <begin position="475"/>
        <end position="493"/>
    </location>
</feature>
<dbReference type="VEuPathDB" id="VectorBase:BGLB033707"/>
<dbReference type="RefSeq" id="XP_013093387.2">
    <property type="nucleotide sequence ID" value="XM_013237933.2"/>
</dbReference>
<sequence>MAAPLMSLLSPGTIKHVVPWRTRSEFVNLYNDLYSDDLILQERAINRIAVWKSRASSKLSVAIESSGMLMQACLEHSKAEKEGTVHLQESHLRYIYSLALIRFVNHVTEKGQTKATAQPVHLIAREFGIPEWIVRLRHDATHASIPCLDALSTGAQWALNYLKENFWKLQTKEDTPDDKEHTSKMPRMSDIRRAFYDFQKCRFEEVKSGNKDKETGDQSDSLKVLHKYLNQNRLRFVKCLLEDGILISTEEQLTALGVSSEDLLTRSPPTVPLEMAVFWRPLLKKLNSAGALHFLLNIGIFSVTSGEGLRNYQLVAWIAYILSQCLGPSKRLKRRRTKKQKKESIFKSPVILPTKTLLNGCLQNINKLTAHLLKYVGDKESLGAEGYSKLIKLLNMHTHLGDATSSDGSDSDTVYTVEDIKKAKVSQSCQISTKTALDIQSSLNQNDIPWSLCTDIVDWLNIPLGVVPDPTTCNVDDDEDTNDEDTPDEPANVDDDRSSTHSSDNMDDDYVGSRRKSKKRSSDSKDGSDVSYSPKRSRLVLDGETLI</sequence>
<organism evidence="2 3">
    <name type="scientific">Biomphalaria glabrata</name>
    <name type="common">Bloodfluke planorb</name>
    <name type="synonym">Freshwater snail</name>
    <dbReference type="NCBI Taxonomy" id="6526"/>
    <lineage>
        <taxon>Eukaryota</taxon>
        <taxon>Metazoa</taxon>
        <taxon>Spiralia</taxon>
        <taxon>Lophotrochozoa</taxon>
        <taxon>Mollusca</taxon>
        <taxon>Gastropoda</taxon>
        <taxon>Heterobranchia</taxon>
        <taxon>Euthyneura</taxon>
        <taxon>Panpulmonata</taxon>
        <taxon>Hygrophila</taxon>
        <taxon>Lymnaeoidea</taxon>
        <taxon>Planorbidae</taxon>
        <taxon>Biomphalaria</taxon>
    </lineage>
</organism>
<evidence type="ECO:0000256" key="1">
    <source>
        <dbReference type="SAM" id="MobiDB-lite"/>
    </source>
</evidence>
<gene>
    <name evidence="2" type="primary">106077155</name>
</gene>
<accession>A0A2C9LQ47</accession>
<dbReference type="PANTHER" id="PTHR15002">
    <property type="entry name" value="RIBOSOMAL BIOGENESIS PROTEIN LAS1L"/>
    <property type="match status" value="1"/>
</dbReference>
<dbReference type="KEGG" id="bgt:106077155"/>
<dbReference type="GO" id="GO:0000470">
    <property type="term" value="P:maturation of LSU-rRNA"/>
    <property type="evidence" value="ECO:0007669"/>
    <property type="project" value="TreeGrafter"/>
</dbReference>
<dbReference type="GO" id="GO:0030687">
    <property type="term" value="C:preribosome, large subunit precursor"/>
    <property type="evidence" value="ECO:0007669"/>
    <property type="project" value="TreeGrafter"/>
</dbReference>
<dbReference type="InterPro" id="IPR007174">
    <property type="entry name" value="Las1"/>
</dbReference>
<evidence type="ECO:0000313" key="2">
    <source>
        <dbReference type="EnsemblMetazoa" id="BGLB033707-PA"/>
    </source>
</evidence>
<evidence type="ECO:0008006" key="4">
    <source>
        <dbReference type="Google" id="ProtNLM"/>
    </source>
</evidence>
<dbReference type="PANTHER" id="PTHR15002:SF0">
    <property type="entry name" value="RIBOSOMAL BIOGENESIS PROTEIN LAS1L"/>
    <property type="match status" value="1"/>
</dbReference>
<dbReference type="STRING" id="6526.A0A2C9LQ47"/>
<dbReference type="GO" id="GO:0000460">
    <property type="term" value="P:maturation of 5.8S rRNA"/>
    <property type="evidence" value="ECO:0007669"/>
    <property type="project" value="TreeGrafter"/>
</dbReference>
<dbReference type="OrthoDB" id="10263222at2759"/>
<protein>
    <recommendedName>
        <fullName evidence="4">Ribosomal biogenesis protein LAS1L</fullName>
    </recommendedName>
</protein>
<dbReference type="GO" id="GO:0090730">
    <property type="term" value="C:Las1 complex"/>
    <property type="evidence" value="ECO:0007669"/>
    <property type="project" value="InterPro"/>
</dbReference>
<proteinExistence type="predicted"/>
<feature type="region of interest" description="Disordered" evidence="1">
    <location>
        <begin position="468"/>
        <end position="547"/>
    </location>
</feature>
<dbReference type="Proteomes" id="UP000076420">
    <property type="component" value="Unassembled WGS sequence"/>
</dbReference>